<comment type="caution">
    <text evidence="3">The sequence shown here is derived from an EMBL/GenBank/DDBJ whole genome shotgun (WGS) entry which is preliminary data.</text>
</comment>
<feature type="signal peptide" evidence="2">
    <location>
        <begin position="1"/>
        <end position="18"/>
    </location>
</feature>
<sequence length="102" mass="11071">MRFAINAMAVLLATAVASLPTGNETDLELTKRDCGGWCPGTCQGYGPNNQFYGCCIVIIAVGVWDIIRIAIMLKVNMGIILLEEEKGNRKCKDDDLGSGQFE</sequence>
<protein>
    <submittedName>
        <fullName evidence="3">Uncharacterized protein</fullName>
    </submittedName>
</protein>
<keyword evidence="2" id="KW-0732">Signal</keyword>
<evidence type="ECO:0000313" key="4">
    <source>
        <dbReference type="Proteomes" id="UP000800235"/>
    </source>
</evidence>
<keyword evidence="1" id="KW-0472">Membrane</keyword>
<feature type="transmembrane region" description="Helical" evidence="1">
    <location>
        <begin position="50"/>
        <end position="71"/>
    </location>
</feature>
<dbReference type="AlphaFoldDB" id="A0A9P4P197"/>
<keyword evidence="1" id="KW-1133">Transmembrane helix</keyword>
<proteinExistence type="predicted"/>
<evidence type="ECO:0000313" key="3">
    <source>
        <dbReference type="EMBL" id="KAF2434819.1"/>
    </source>
</evidence>
<evidence type="ECO:0000256" key="2">
    <source>
        <dbReference type="SAM" id="SignalP"/>
    </source>
</evidence>
<dbReference type="Proteomes" id="UP000800235">
    <property type="component" value="Unassembled WGS sequence"/>
</dbReference>
<feature type="chain" id="PRO_5040383041" evidence="2">
    <location>
        <begin position="19"/>
        <end position="102"/>
    </location>
</feature>
<gene>
    <name evidence="3" type="ORF">EJ08DRAFT_657038</name>
</gene>
<keyword evidence="4" id="KW-1185">Reference proteome</keyword>
<evidence type="ECO:0000256" key="1">
    <source>
        <dbReference type="SAM" id="Phobius"/>
    </source>
</evidence>
<accession>A0A9P4P197</accession>
<dbReference type="EMBL" id="MU007015">
    <property type="protein sequence ID" value="KAF2434819.1"/>
    <property type="molecule type" value="Genomic_DNA"/>
</dbReference>
<keyword evidence="1" id="KW-0812">Transmembrane</keyword>
<organism evidence="3 4">
    <name type="scientific">Tothia fuscella</name>
    <dbReference type="NCBI Taxonomy" id="1048955"/>
    <lineage>
        <taxon>Eukaryota</taxon>
        <taxon>Fungi</taxon>
        <taxon>Dikarya</taxon>
        <taxon>Ascomycota</taxon>
        <taxon>Pezizomycotina</taxon>
        <taxon>Dothideomycetes</taxon>
        <taxon>Pleosporomycetidae</taxon>
        <taxon>Venturiales</taxon>
        <taxon>Cylindrosympodiaceae</taxon>
        <taxon>Tothia</taxon>
    </lineage>
</organism>
<reference evidence="3" key="1">
    <citation type="journal article" date="2020" name="Stud. Mycol.">
        <title>101 Dothideomycetes genomes: a test case for predicting lifestyles and emergence of pathogens.</title>
        <authorList>
            <person name="Haridas S."/>
            <person name="Albert R."/>
            <person name="Binder M."/>
            <person name="Bloem J."/>
            <person name="Labutti K."/>
            <person name="Salamov A."/>
            <person name="Andreopoulos B."/>
            <person name="Baker S."/>
            <person name="Barry K."/>
            <person name="Bills G."/>
            <person name="Bluhm B."/>
            <person name="Cannon C."/>
            <person name="Castanera R."/>
            <person name="Culley D."/>
            <person name="Daum C."/>
            <person name="Ezra D."/>
            <person name="Gonzalez J."/>
            <person name="Henrissat B."/>
            <person name="Kuo A."/>
            <person name="Liang C."/>
            <person name="Lipzen A."/>
            <person name="Lutzoni F."/>
            <person name="Magnuson J."/>
            <person name="Mondo S."/>
            <person name="Nolan M."/>
            <person name="Ohm R."/>
            <person name="Pangilinan J."/>
            <person name="Park H.-J."/>
            <person name="Ramirez L."/>
            <person name="Alfaro M."/>
            <person name="Sun H."/>
            <person name="Tritt A."/>
            <person name="Yoshinaga Y."/>
            <person name="Zwiers L.-H."/>
            <person name="Turgeon B."/>
            <person name="Goodwin S."/>
            <person name="Spatafora J."/>
            <person name="Crous P."/>
            <person name="Grigoriev I."/>
        </authorList>
    </citation>
    <scope>NUCLEOTIDE SEQUENCE</scope>
    <source>
        <strain evidence="3">CBS 130266</strain>
    </source>
</reference>
<name>A0A9P4P197_9PEZI</name>